<evidence type="ECO:0000313" key="8">
    <source>
        <dbReference type="Proteomes" id="UP000017984"/>
    </source>
</evidence>
<dbReference type="Pfam" id="PF07690">
    <property type="entry name" value="MFS_1"/>
    <property type="match status" value="1"/>
</dbReference>
<evidence type="ECO:0000256" key="5">
    <source>
        <dbReference type="SAM" id="Phobius"/>
    </source>
</evidence>
<protein>
    <recommendedName>
        <fullName evidence="6">Major facilitator superfamily (MFS) profile domain-containing protein</fullName>
    </recommendedName>
</protein>
<dbReference type="SUPFAM" id="SSF103473">
    <property type="entry name" value="MFS general substrate transporter"/>
    <property type="match status" value="1"/>
</dbReference>
<keyword evidence="4 5" id="KW-0472">Membrane</keyword>
<name>V6KNS8_STRRC</name>
<feature type="transmembrane region" description="Helical" evidence="5">
    <location>
        <begin position="223"/>
        <end position="246"/>
    </location>
</feature>
<feature type="transmembrane region" description="Helical" evidence="5">
    <location>
        <begin position="316"/>
        <end position="339"/>
    </location>
</feature>
<keyword evidence="8" id="KW-1185">Reference proteome</keyword>
<dbReference type="GO" id="GO:0005886">
    <property type="term" value="C:plasma membrane"/>
    <property type="evidence" value="ECO:0007669"/>
    <property type="project" value="UniProtKB-SubCell"/>
</dbReference>
<dbReference type="PANTHER" id="PTHR11360:SF284">
    <property type="entry name" value="EG:103B4.3 PROTEIN-RELATED"/>
    <property type="match status" value="1"/>
</dbReference>
<gene>
    <name evidence="7" type="ORF">M878_11925</name>
</gene>
<dbReference type="InterPro" id="IPR020846">
    <property type="entry name" value="MFS_dom"/>
</dbReference>
<dbReference type="InterPro" id="IPR050327">
    <property type="entry name" value="Proton-linked_MCT"/>
</dbReference>
<feature type="transmembrane region" description="Helical" evidence="5">
    <location>
        <begin position="345"/>
        <end position="366"/>
    </location>
</feature>
<dbReference type="Gene3D" id="1.20.1250.20">
    <property type="entry name" value="MFS general substrate transporter like domains"/>
    <property type="match status" value="1"/>
</dbReference>
<dbReference type="InterPro" id="IPR011701">
    <property type="entry name" value="MFS"/>
</dbReference>
<dbReference type="InterPro" id="IPR036259">
    <property type="entry name" value="MFS_trans_sf"/>
</dbReference>
<keyword evidence="3 5" id="KW-1133">Transmembrane helix</keyword>
<dbReference type="Proteomes" id="UP000017984">
    <property type="component" value="Chromosome"/>
</dbReference>
<comment type="subcellular location">
    <subcellularLocation>
        <location evidence="1">Cell membrane</location>
        <topology evidence="1">Multi-pass membrane protein</topology>
    </subcellularLocation>
</comment>
<reference evidence="7 8" key="1">
    <citation type="journal article" date="2014" name="Genome Announc.">
        <title>Draft Genome Sequence of Streptomyces roseochromogenes subsp. oscitans DS 12.976, Producer of the Aminocoumarin Antibiotic Clorobiocin.</title>
        <authorList>
            <person name="Ruckert C."/>
            <person name="Kalinowski J."/>
            <person name="Heide L."/>
            <person name="Apel A.K."/>
        </authorList>
    </citation>
    <scope>NUCLEOTIDE SEQUENCE [LARGE SCALE GENOMIC DNA]</scope>
    <source>
        <strain evidence="7 8">DS 12.976</strain>
    </source>
</reference>
<dbReference type="GO" id="GO:0022857">
    <property type="term" value="F:transmembrane transporter activity"/>
    <property type="evidence" value="ECO:0007669"/>
    <property type="project" value="InterPro"/>
</dbReference>
<dbReference type="HOGENOM" id="CLU_001265_59_9_11"/>
<evidence type="ECO:0000256" key="2">
    <source>
        <dbReference type="ARBA" id="ARBA00022692"/>
    </source>
</evidence>
<feature type="transmembrane region" description="Helical" evidence="5">
    <location>
        <begin position="31"/>
        <end position="49"/>
    </location>
</feature>
<dbReference type="PANTHER" id="PTHR11360">
    <property type="entry name" value="MONOCARBOXYLATE TRANSPORTER"/>
    <property type="match status" value="1"/>
</dbReference>
<accession>V6KNS8</accession>
<evidence type="ECO:0000256" key="1">
    <source>
        <dbReference type="ARBA" id="ARBA00004651"/>
    </source>
</evidence>
<organism evidence="7 8">
    <name type="scientific">Streptomyces roseochromogenus subsp. oscitans DS 12.976</name>
    <dbReference type="NCBI Taxonomy" id="1352936"/>
    <lineage>
        <taxon>Bacteria</taxon>
        <taxon>Bacillati</taxon>
        <taxon>Actinomycetota</taxon>
        <taxon>Actinomycetes</taxon>
        <taxon>Kitasatosporales</taxon>
        <taxon>Streptomycetaceae</taxon>
        <taxon>Streptomyces</taxon>
    </lineage>
</organism>
<feature type="transmembrane region" description="Helical" evidence="5">
    <location>
        <begin position="154"/>
        <end position="171"/>
    </location>
</feature>
<evidence type="ECO:0000256" key="3">
    <source>
        <dbReference type="ARBA" id="ARBA00022989"/>
    </source>
</evidence>
<comment type="caution">
    <text evidence="7">The sequence shown here is derived from an EMBL/GenBank/DDBJ whole genome shotgun (WGS) entry which is preliminary data.</text>
</comment>
<feature type="transmembrane region" description="Helical" evidence="5">
    <location>
        <begin position="258"/>
        <end position="276"/>
    </location>
</feature>
<evidence type="ECO:0000259" key="6">
    <source>
        <dbReference type="PROSITE" id="PS50850"/>
    </source>
</evidence>
<proteinExistence type="predicted"/>
<feature type="domain" description="Major facilitator superfamily (MFS) profile" evidence="6">
    <location>
        <begin position="1"/>
        <end position="371"/>
    </location>
</feature>
<dbReference type="PATRIC" id="fig|1352936.5.peg.2527"/>
<feature type="transmembrane region" description="Helical" evidence="5">
    <location>
        <begin position="87"/>
        <end position="106"/>
    </location>
</feature>
<sequence>MVAVCVAYGLAYSYGQFFSPMAASFGAGNGAGAAIFSITSLLFFSLGAVSGPLADRYGPRTVLAAGGGLLGLGLFLTAHATALWQAYLAYGLGTGLGVGCVYVPVMTAIGRWFDRQRALATGIVVSGVGVGTVVSSPLSAWMVDTFGWRRSYEYYALGGVVLLLLCAALVPRPPQHEPMAAAAPETGRARRGFGTLYLAALLINIVIYVPFVQLSQYARHHGVSSVAAASLVSVIGVSSIVGRLALGAVARRIGTLNLFKACHVVIAASPLLWLASDGFGGLLAFALVLGVSYGGYIALIPVVLGDQYGLARLGRILGVLYTAVGIGSAVGPAAAGALIQETGSYAPALITLTVLGSLGAATVMAYRGKDSS</sequence>
<feature type="transmembrane region" description="Helical" evidence="5">
    <location>
        <begin position="192"/>
        <end position="211"/>
    </location>
</feature>
<dbReference type="STRING" id="1352936.M878_11925"/>
<evidence type="ECO:0000256" key="4">
    <source>
        <dbReference type="ARBA" id="ARBA00023136"/>
    </source>
</evidence>
<dbReference type="PROSITE" id="PS50850">
    <property type="entry name" value="MFS"/>
    <property type="match status" value="1"/>
</dbReference>
<dbReference type="EMBL" id="AWQX01000097">
    <property type="protein sequence ID" value="EST33747.1"/>
    <property type="molecule type" value="Genomic_DNA"/>
</dbReference>
<dbReference type="AlphaFoldDB" id="V6KNS8"/>
<feature type="transmembrane region" description="Helical" evidence="5">
    <location>
        <begin position="282"/>
        <end position="304"/>
    </location>
</feature>
<feature type="transmembrane region" description="Helical" evidence="5">
    <location>
        <begin position="61"/>
        <end position="81"/>
    </location>
</feature>
<feature type="transmembrane region" description="Helical" evidence="5">
    <location>
        <begin position="118"/>
        <end position="142"/>
    </location>
</feature>
<evidence type="ECO:0000313" key="7">
    <source>
        <dbReference type="EMBL" id="EST33747.1"/>
    </source>
</evidence>
<keyword evidence="2 5" id="KW-0812">Transmembrane</keyword>